<evidence type="ECO:0000256" key="1">
    <source>
        <dbReference type="SAM" id="MobiDB-lite"/>
    </source>
</evidence>
<dbReference type="SUPFAM" id="SSF141571">
    <property type="entry name" value="Pentapeptide repeat-like"/>
    <property type="match status" value="1"/>
</dbReference>
<keyword evidence="3" id="KW-1185">Reference proteome</keyword>
<feature type="region of interest" description="Disordered" evidence="1">
    <location>
        <begin position="37"/>
        <end position="58"/>
    </location>
</feature>
<proteinExistence type="predicted"/>
<dbReference type="InterPro" id="IPR001646">
    <property type="entry name" value="5peptide_repeat"/>
</dbReference>
<protein>
    <submittedName>
        <fullName evidence="2">FH protein interacting protein FIP2</fullName>
    </submittedName>
</protein>
<organism evidence="2 3">
    <name type="scientific">Dendrobium catenatum</name>
    <dbReference type="NCBI Taxonomy" id="906689"/>
    <lineage>
        <taxon>Eukaryota</taxon>
        <taxon>Viridiplantae</taxon>
        <taxon>Streptophyta</taxon>
        <taxon>Embryophyta</taxon>
        <taxon>Tracheophyta</taxon>
        <taxon>Spermatophyta</taxon>
        <taxon>Magnoliopsida</taxon>
        <taxon>Liliopsida</taxon>
        <taxon>Asparagales</taxon>
        <taxon>Orchidaceae</taxon>
        <taxon>Epidendroideae</taxon>
        <taxon>Malaxideae</taxon>
        <taxon>Dendrobiinae</taxon>
        <taxon>Dendrobium</taxon>
    </lineage>
</organism>
<evidence type="ECO:0000313" key="3">
    <source>
        <dbReference type="Proteomes" id="UP000233837"/>
    </source>
</evidence>
<dbReference type="Proteomes" id="UP000233837">
    <property type="component" value="Unassembled WGS sequence"/>
</dbReference>
<name>A0A2I0VIL7_9ASPA</name>
<reference evidence="2 3" key="1">
    <citation type="journal article" date="2016" name="Sci. Rep.">
        <title>The Dendrobium catenatum Lindl. genome sequence provides insights into polysaccharide synthase, floral development and adaptive evolution.</title>
        <authorList>
            <person name="Zhang G.Q."/>
            <person name="Xu Q."/>
            <person name="Bian C."/>
            <person name="Tsai W.C."/>
            <person name="Yeh C.M."/>
            <person name="Liu K.W."/>
            <person name="Yoshida K."/>
            <person name="Zhang L.S."/>
            <person name="Chang S.B."/>
            <person name="Chen F."/>
            <person name="Shi Y."/>
            <person name="Su Y.Y."/>
            <person name="Zhang Y.Q."/>
            <person name="Chen L.J."/>
            <person name="Yin Y."/>
            <person name="Lin M."/>
            <person name="Huang H."/>
            <person name="Deng H."/>
            <person name="Wang Z.W."/>
            <person name="Zhu S.L."/>
            <person name="Zhao X."/>
            <person name="Deng C."/>
            <person name="Niu S.C."/>
            <person name="Huang J."/>
            <person name="Wang M."/>
            <person name="Liu G.H."/>
            <person name="Yang H.J."/>
            <person name="Xiao X.J."/>
            <person name="Hsiao Y.Y."/>
            <person name="Wu W.L."/>
            <person name="Chen Y.Y."/>
            <person name="Mitsuda N."/>
            <person name="Ohme-Takagi M."/>
            <person name="Luo Y.B."/>
            <person name="Van de Peer Y."/>
            <person name="Liu Z.J."/>
        </authorList>
    </citation>
    <scope>NUCLEOTIDE SEQUENCE [LARGE SCALE GENOMIC DNA]</scope>
    <source>
        <tissue evidence="2">The whole plant</tissue>
    </source>
</reference>
<evidence type="ECO:0000313" key="2">
    <source>
        <dbReference type="EMBL" id="PKU63251.1"/>
    </source>
</evidence>
<dbReference type="AlphaFoldDB" id="A0A2I0VIL7"/>
<dbReference type="Pfam" id="PF00805">
    <property type="entry name" value="Pentapeptide"/>
    <property type="match status" value="1"/>
</dbReference>
<dbReference type="PANTHER" id="PTHR14136:SF17">
    <property type="entry name" value="BTB_POZ DOMAIN-CONTAINING PROTEIN KCTD9"/>
    <property type="match status" value="1"/>
</dbReference>
<dbReference type="InterPro" id="IPR051082">
    <property type="entry name" value="Pentapeptide-BTB/POZ_domain"/>
</dbReference>
<reference evidence="2 3" key="2">
    <citation type="journal article" date="2017" name="Nature">
        <title>The Apostasia genome and the evolution of orchids.</title>
        <authorList>
            <person name="Zhang G.Q."/>
            <person name="Liu K.W."/>
            <person name="Li Z."/>
            <person name="Lohaus R."/>
            <person name="Hsiao Y.Y."/>
            <person name="Niu S.C."/>
            <person name="Wang J.Y."/>
            <person name="Lin Y.C."/>
            <person name="Xu Q."/>
            <person name="Chen L.J."/>
            <person name="Yoshida K."/>
            <person name="Fujiwara S."/>
            <person name="Wang Z.W."/>
            <person name="Zhang Y.Q."/>
            <person name="Mitsuda N."/>
            <person name="Wang M."/>
            <person name="Liu G.H."/>
            <person name="Pecoraro L."/>
            <person name="Huang H.X."/>
            <person name="Xiao X.J."/>
            <person name="Lin M."/>
            <person name="Wu X.Y."/>
            <person name="Wu W.L."/>
            <person name="Chen Y.Y."/>
            <person name="Chang S.B."/>
            <person name="Sakamoto S."/>
            <person name="Ohme-Takagi M."/>
            <person name="Yagi M."/>
            <person name="Zeng S.J."/>
            <person name="Shen C.Y."/>
            <person name="Yeh C.M."/>
            <person name="Luo Y.B."/>
            <person name="Tsai W.C."/>
            <person name="Van de Peer Y."/>
            <person name="Liu Z.J."/>
        </authorList>
    </citation>
    <scope>NUCLEOTIDE SEQUENCE [LARGE SCALE GENOMIC DNA]</scope>
    <source>
        <tissue evidence="2">The whole plant</tissue>
    </source>
</reference>
<gene>
    <name evidence="2" type="primary">FIP2</name>
    <name evidence="2" type="ORF">MA16_Dca014717</name>
</gene>
<dbReference type="Gene3D" id="2.160.20.80">
    <property type="entry name" value="E3 ubiquitin-protein ligase SopA"/>
    <property type="match status" value="1"/>
</dbReference>
<dbReference type="EMBL" id="KZ503505">
    <property type="protein sequence ID" value="PKU63251.1"/>
    <property type="molecule type" value="Genomic_DNA"/>
</dbReference>
<dbReference type="PANTHER" id="PTHR14136">
    <property type="entry name" value="BTB_POZ DOMAIN-CONTAINING PROTEIN KCTD9"/>
    <property type="match status" value="1"/>
</dbReference>
<accession>A0A2I0VIL7</accession>
<sequence>MGFEHEDTVGEYLERILPTLVHVIDRQFRDYVWTITGRHPPPPPPAATSPNANLSDANLKGANLEGANLKGAKLSGANLQSANLQRAYLRDVDLRDTQEQQEMGATWANPASRSSRPVQQELNQPQGWAEPRVVTRGVSILLVGPNKAVIHYPLEFQEVLFPMSWLIGFHGGLLFSVPWPLDLWPAAGFPVALAPWFRAASSAPVVAPSVPGLGWFP</sequence>